<reference evidence="1 2" key="1">
    <citation type="submission" date="2024-08" db="EMBL/GenBank/DDBJ databases">
        <title>Gnathostoma spinigerum genome.</title>
        <authorList>
            <person name="Gonzalez-Bertolin B."/>
            <person name="Monzon S."/>
            <person name="Zaballos A."/>
            <person name="Jimenez P."/>
            <person name="Dekumyoy P."/>
            <person name="Varona S."/>
            <person name="Cuesta I."/>
            <person name="Sumanam S."/>
            <person name="Adisakwattana P."/>
            <person name="Gasser R.B."/>
            <person name="Hernandez-Gonzalez A."/>
            <person name="Young N.D."/>
            <person name="Perteguer M.J."/>
        </authorList>
    </citation>
    <scope>NUCLEOTIDE SEQUENCE [LARGE SCALE GENOMIC DNA]</scope>
    <source>
        <strain evidence="1">AL3</strain>
        <tissue evidence="1">Liver</tissue>
    </source>
</reference>
<sequence>MLPILSALVSEEITVLSFQRTLRSCQEKKTQPAPVRMRDLKRHHIEAVRRGRSTTAALCADDEQRVKNNLSAVATHDIIHCFVFFVSLRLKALTSHYGYKTYGHQTFTILVCFETQTGM</sequence>
<organism evidence="1 2">
    <name type="scientific">Gnathostoma spinigerum</name>
    <dbReference type="NCBI Taxonomy" id="75299"/>
    <lineage>
        <taxon>Eukaryota</taxon>
        <taxon>Metazoa</taxon>
        <taxon>Ecdysozoa</taxon>
        <taxon>Nematoda</taxon>
        <taxon>Chromadorea</taxon>
        <taxon>Rhabditida</taxon>
        <taxon>Spirurina</taxon>
        <taxon>Gnathostomatomorpha</taxon>
        <taxon>Gnathostomatoidea</taxon>
        <taxon>Gnathostomatidae</taxon>
        <taxon>Gnathostoma</taxon>
    </lineage>
</organism>
<comment type="caution">
    <text evidence="1">The sequence shown here is derived from an EMBL/GenBank/DDBJ whole genome shotgun (WGS) entry which is preliminary data.</text>
</comment>
<evidence type="ECO:0000313" key="1">
    <source>
        <dbReference type="EMBL" id="MFH4979485.1"/>
    </source>
</evidence>
<dbReference type="EMBL" id="JBGFUD010004248">
    <property type="protein sequence ID" value="MFH4979485.1"/>
    <property type="molecule type" value="Genomic_DNA"/>
</dbReference>
<evidence type="ECO:0000313" key="2">
    <source>
        <dbReference type="Proteomes" id="UP001608902"/>
    </source>
</evidence>
<accession>A0ABD6ETA8</accession>
<gene>
    <name evidence="1" type="ORF">AB6A40_006194</name>
</gene>
<dbReference type="AlphaFoldDB" id="A0ABD6ETA8"/>
<protein>
    <submittedName>
        <fullName evidence="1">Uncharacterized protein</fullName>
    </submittedName>
</protein>
<proteinExistence type="predicted"/>
<keyword evidence="2" id="KW-1185">Reference proteome</keyword>
<name>A0ABD6ETA8_9BILA</name>
<dbReference type="Proteomes" id="UP001608902">
    <property type="component" value="Unassembled WGS sequence"/>
</dbReference>